<evidence type="ECO:0000313" key="2">
    <source>
        <dbReference type="EMBL" id="SHG43623.1"/>
    </source>
</evidence>
<dbReference type="EMBL" id="FQWQ01000001">
    <property type="protein sequence ID" value="SHG43623.1"/>
    <property type="molecule type" value="Genomic_DNA"/>
</dbReference>
<evidence type="ECO:0000256" key="1">
    <source>
        <dbReference type="SAM" id="SignalP"/>
    </source>
</evidence>
<dbReference type="Proteomes" id="UP000184212">
    <property type="component" value="Unassembled WGS sequence"/>
</dbReference>
<dbReference type="AlphaFoldDB" id="A0A1M5JUH9"/>
<sequence>MKKALLVITIFISLSASAQIAFQDAKAIRERCVTITPPTFAFNNDNESVHILVGHLKNYLQATDRSNPLLVEDQVLRQFVTNPFFGTEIQPLITATGATPDVAQTISSAASKLGGLNVTTVADGIARFLVERTKAELDVYFFERFKEFLENSTYGHDLQVLFPNTHSVMSVVGSEIYNYQMYLQSLREAFAQDLAALLSNTNRWINQSPPGTIVAVIQRSALYPYLRLALQLAVDIQSGKHPGDILNEFAGRDFSDTAVWGDFGSILKTANLFSQSLRSVDPERYWISETDFASFQDITFTRLYLGLLYKRAEELNIRIGRTDLTAVFTTLATGLDRGQQFVGALKPLLVQADQLISEIKGQSERGIAENYVMLGNSILEIAKVTHTSLLSSAGVTLLPAATLDNAQFLFNHTANLLADVRTRSYSAGVIEFSLILQTMNVDATLVSGVIKYGTFMAAVATAKTSEEVKQAIEVVALPPGSYRVKRESHANISFNAYVGFYAGNEHMPASEKQNSLSVGLFAPVGFAFSMGSLKGKDAKKGGKSLSLFASVIDVGTLASFRFKDDNTTVSSDIQLKDIVAPGIFLIYGLGKSPISIGAGVQMGPALRDVDPNGVADINKDYYVRAGGFIAVDIPIFNLYNRKDSKK</sequence>
<protein>
    <recommendedName>
        <fullName evidence="4">Bacterial surface antigen (D15) domain-containing protein</fullName>
    </recommendedName>
</protein>
<gene>
    <name evidence="2" type="ORF">SAMN04488109_0267</name>
</gene>
<feature type="chain" id="PRO_5012612544" description="Bacterial surface antigen (D15) domain-containing protein" evidence="1">
    <location>
        <begin position="19"/>
        <end position="646"/>
    </location>
</feature>
<evidence type="ECO:0008006" key="4">
    <source>
        <dbReference type="Google" id="ProtNLM"/>
    </source>
</evidence>
<feature type="signal peptide" evidence="1">
    <location>
        <begin position="1"/>
        <end position="18"/>
    </location>
</feature>
<name>A0A1M5JUH9_9BACT</name>
<organism evidence="2 3">
    <name type="scientific">Chryseolinea serpens</name>
    <dbReference type="NCBI Taxonomy" id="947013"/>
    <lineage>
        <taxon>Bacteria</taxon>
        <taxon>Pseudomonadati</taxon>
        <taxon>Bacteroidota</taxon>
        <taxon>Cytophagia</taxon>
        <taxon>Cytophagales</taxon>
        <taxon>Fulvivirgaceae</taxon>
        <taxon>Chryseolinea</taxon>
    </lineage>
</organism>
<accession>A0A1M5JUH9</accession>
<dbReference type="RefSeq" id="WP_073130198.1">
    <property type="nucleotide sequence ID" value="NZ_FQWQ01000001.1"/>
</dbReference>
<keyword evidence="1" id="KW-0732">Signal</keyword>
<evidence type="ECO:0000313" key="3">
    <source>
        <dbReference type="Proteomes" id="UP000184212"/>
    </source>
</evidence>
<dbReference type="STRING" id="947013.SAMN04488109_0267"/>
<proteinExistence type="predicted"/>
<dbReference type="OrthoDB" id="1488584at2"/>
<reference evidence="2 3" key="1">
    <citation type="submission" date="2016-11" db="EMBL/GenBank/DDBJ databases">
        <authorList>
            <person name="Jaros S."/>
            <person name="Januszkiewicz K."/>
            <person name="Wedrychowicz H."/>
        </authorList>
    </citation>
    <scope>NUCLEOTIDE SEQUENCE [LARGE SCALE GENOMIC DNA]</scope>
    <source>
        <strain evidence="2 3">DSM 24574</strain>
    </source>
</reference>
<keyword evidence="3" id="KW-1185">Reference proteome</keyword>